<dbReference type="AlphaFoldDB" id="A0A9P8UBM9"/>
<accession>A0A9P8UBM9</accession>
<proteinExistence type="inferred from homology"/>
<feature type="domain" description="Rhodopsin" evidence="7">
    <location>
        <begin position="43"/>
        <end position="284"/>
    </location>
</feature>
<evidence type="ECO:0000256" key="1">
    <source>
        <dbReference type="ARBA" id="ARBA00004141"/>
    </source>
</evidence>
<name>A0A9P8UBM9_9PEZI</name>
<evidence type="ECO:0000256" key="2">
    <source>
        <dbReference type="ARBA" id="ARBA00022692"/>
    </source>
</evidence>
<dbReference type="RefSeq" id="XP_045952806.1">
    <property type="nucleotide sequence ID" value="XM_046108316.1"/>
</dbReference>
<feature type="transmembrane region" description="Helical" evidence="6">
    <location>
        <begin position="63"/>
        <end position="82"/>
    </location>
</feature>
<dbReference type="Pfam" id="PF20684">
    <property type="entry name" value="Fung_rhodopsin"/>
    <property type="match status" value="1"/>
</dbReference>
<dbReference type="InterPro" id="IPR049326">
    <property type="entry name" value="Rhodopsin_dom_fungi"/>
</dbReference>
<dbReference type="OrthoDB" id="3897607at2759"/>
<protein>
    <recommendedName>
        <fullName evidence="7">Rhodopsin domain-containing protein</fullName>
    </recommendedName>
</protein>
<comment type="caution">
    <text evidence="8">The sequence shown here is derived from an EMBL/GenBank/DDBJ whole genome shotgun (WGS) entry which is preliminary data.</text>
</comment>
<dbReference type="GO" id="GO:0016020">
    <property type="term" value="C:membrane"/>
    <property type="evidence" value="ECO:0007669"/>
    <property type="project" value="UniProtKB-SubCell"/>
</dbReference>
<evidence type="ECO:0000313" key="9">
    <source>
        <dbReference type="Proteomes" id="UP000758603"/>
    </source>
</evidence>
<evidence type="ECO:0000256" key="6">
    <source>
        <dbReference type="SAM" id="Phobius"/>
    </source>
</evidence>
<dbReference type="GeneID" id="70137207"/>
<keyword evidence="9" id="KW-1185">Reference proteome</keyword>
<dbReference type="InterPro" id="IPR052337">
    <property type="entry name" value="SAT4-like"/>
</dbReference>
<gene>
    <name evidence="8" type="ORF">BKA67DRAFT_664138</name>
</gene>
<evidence type="ECO:0000256" key="5">
    <source>
        <dbReference type="ARBA" id="ARBA00038359"/>
    </source>
</evidence>
<keyword evidence="3 6" id="KW-1133">Transmembrane helix</keyword>
<evidence type="ECO:0000256" key="3">
    <source>
        <dbReference type="ARBA" id="ARBA00022989"/>
    </source>
</evidence>
<feature type="transmembrane region" description="Helical" evidence="6">
    <location>
        <begin position="106"/>
        <end position="128"/>
    </location>
</feature>
<comment type="similarity">
    <text evidence="5">Belongs to the SAT4 family.</text>
</comment>
<sequence length="375" mass="40940">MTGNERATRAYAETPIKLEGLGLVVVWITSALFGLATITVGLRVYVRTWFLKARKVWGMDDTLALCGYVMFVPTTVFTYYAARHGVGAPDEYLNEFIKIRGIEYNLYWQISYMLLLMFAKASIAIALLRLTIETRYRLSLWAIIITSTAVAVGGVIAVLAMCRPVAATWNPALGTCGSYTITLVASYAMTVVGPVMDFACAIIPYFLLRGLPMRRTAKYALIIILGLGVFASAGTIVRAPYFEAYRNSAQQLYNMGGIALWSNIEGGIGLIAGSLPPLGKLFKRYFGETFRSSTPNNHKIGSHTIGGSPFSVVSPLEGLTPRGKGISSAYVQGGAESNRLDDDDASGTYILQERSVRVVSQALDEKDWQRGSEDV</sequence>
<dbReference type="PANTHER" id="PTHR33048:SF15">
    <property type="entry name" value="INTEGRAL MEMBRANE PROTEIN"/>
    <property type="match status" value="1"/>
</dbReference>
<organism evidence="8 9">
    <name type="scientific">Truncatella angustata</name>
    <dbReference type="NCBI Taxonomy" id="152316"/>
    <lineage>
        <taxon>Eukaryota</taxon>
        <taxon>Fungi</taxon>
        <taxon>Dikarya</taxon>
        <taxon>Ascomycota</taxon>
        <taxon>Pezizomycotina</taxon>
        <taxon>Sordariomycetes</taxon>
        <taxon>Xylariomycetidae</taxon>
        <taxon>Amphisphaeriales</taxon>
        <taxon>Sporocadaceae</taxon>
        <taxon>Truncatella</taxon>
    </lineage>
</organism>
<keyword evidence="2 6" id="KW-0812">Transmembrane</keyword>
<reference evidence="8" key="1">
    <citation type="journal article" date="2021" name="Nat. Commun.">
        <title>Genetic determinants of endophytism in the Arabidopsis root mycobiome.</title>
        <authorList>
            <person name="Mesny F."/>
            <person name="Miyauchi S."/>
            <person name="Thiergart T."/>
            <person name="Pickel B."/>
            <person name="Atanasova L."/>
            <person name="Karlsson M."/>
            <person name="Huettel B."/>
            <person name="Barry K.W."/>
            <person name="Haridas S."/>
            <person name="Chen C."/>
            <person name="Bauer D."/>
            <person name="Andreopoulos W."/>
            <person name="Pangilinan J."/>
            <person name="LaButti K."/>
            <person name="Riley R."/>
            <person name="Lipzen A."/>
            <person name="Clum A."/>
            <person name="Drula E."/>
            <person name="Henrissat B."/>
            <person name="Kohler A."/>
            <person name="Grigoriev I.V."/>
            <person name="Martin F.M."/>
            <person name="Hacquard S."/>
        </authorList>
    </citation>
    <scope>NUCLEOTIDE SEQUENCE</scope>
    <source>
        <strain evidence="8">MPI-SDFR-AT-0073</strain>
    </source>
</reference>
<feature type="transmembrane region" description="Helical" evidence="6">
    <location>
        <begin position="181"/>
        <end position="207"/>
    </location>
</feature>
<feature type="transmembrane region" description="Helical" evidence="6">
    <location>
        <begin position="219"/>
        <end position="241"/>
    </location>
</feature>
<feature type="transmembrane region" description="Helical" evidence="6">
    <location>
        <begin position="140"/>
        <end position="161"/>
    </location>
</feature>
<dbReference type="EMBL" id="JAGPXC010000010">
    <property type="protein sequence ID" value="KAH6646292.1"/>
    <property type="molecule type" value="Genomic_DNA"/>
</dbReference>
<evidence type="ECO:0000256" key="4">
    <source>
        <dbReference type="ARBA" id="ARBA00023136"/>
    </source>
</evidence>
<dbReference type="Proteomes" id="UP000758603">
    <property type="component" value="Unassembled WGS sequence"/>
</dbReference>
<feature type="transmembrane region" description="Helical" evidence="6">
    <location>
        <begin position="20"/>
        <end position="42"/>
    </location>
</feature>
<feature type="transmembrane region" description="Helical" evidence="6">
    <location>
        <begin position="253"/>
        <end position="275"/>
    </location>
</feature>
<dbReference type="PANTHER" id="PTHR33048">
    <property type="entry name" value="PTH11-LIKE INTEGRAL MEMBRANE PROTEIN (AFU_ORTHOLOGUE AFUA_5G11245)"/>
    <property type="match status" value="1"/>
</dbReference>
<comment type="subcellular location">
    <subcellularLocation>
        <location evidence="1">Membrane</location>
        <topology evidence="1">Multi-pass membrane protein</topology>
    </subcellularLocation>
</comment>
<evidence type="ECO:0000313" key="8">
    <source>
        <dbReference type="EMBL" id="KAH6646292.1"/>
    </source>
</evidence>
<keyword evidence="4 6" id="KW-0472">Membrane</keyword>
<evidence type="ECO:0000259" key="7">
    <source>
        <dbReference type="Pfam" id="PF20684"/>
    </source>
</evidence>